<proteinExistence type="predicted"/>
<reference evidence="1 2" key="1">
    <citation type="submission" date="2019-08" db="EMBL/GenBank/DDBJ databases">
        <title>Emerging of two pre-pandemic pathogenic O4:KUT lineages of Vibrio parahaemolyticus in coastal eastern China.</title>
        <authorList>
            <person name="Yu H."/>
        </authorList>
    </citation>
    <scope>NUCLEOTIDE SEQUENCE [LARGE SCALE GENOMIC DNA]</scope>
    <source>
        <strain evidence="1 2">HZ17-383</strain>
    </source>
</reference>
<name>A0A659ASG2_VIBPH</name>
<protein>
    <submittedName>
        <fullName evidence="1">Uncharacterized protein</fullName>
    </submittedName>
</protein>
<sequence>MTTLANQASVFGEWTDAGVPDGSAVLVQNQSSDGIGIYIYTGNDAPAEFEGILVRDWISFTMKAGEKLFHTPAQKPHEAFNQTSIRVDAS</sequence>
<organism evidence="1 2">
    <name type="scientific">Vibrio parahaemolyticus</name>
    <dbReference type="NCBI Taxonomy" id="670"/>
    <lineage>
        <taxon>Bacteria</taxon>
        <taxon>Pseudomonadati</taxon>
        <taxon>Pseudomonadota</taxon>
        <taxon>Gammaproteobacteria</taxon>
        <taxon>Vibrionales</taxon>
        <taxon>Vibrionaceae</taxon>
        <taxon>Vibrio</taxon>
    </lineage>
</organism>
<dbReference type="Proteomes" id="UP000321504">
    <property type="component" value="Unassembled WGS sequence"/>
</dbReference>
<accession>A0A659ASG2</accession>
<gene>
    <name evidence="1" type="ORF">FVP01_10290</name>
</gene>
<dbReference type="EMBL" id="VRMQ01000002">
    <property type="protein sequence ID" value="TXN16340.1"/>
    <property type="molecule type" value="Genomic_DNA"/>
</dbReference>
<evidence type="ECO:0000313" key="2">
    <source>
        <dbReference type="Proteomes" id="UP000321504"/>
    </source>
</evidence>
<dbReference type="RefSeq" id="WP_025501428.1">
    <property type="nucleotide sequence ID" value="NZ_CANUIA010000003.1"/>
</dbReference>
<dbReference type="AlphaFoldDB" id="A0A659ASG2"/>
<comment type="caution">
    <text evidence="1">The sequence shown here is derived from an EMBL/GenBank/DDBJ whole genome shotgun (WGS) entry which is preliminary data.</text>
</comment>
<evidence type="ECO:0000313" key="1">
    <source>
        <dbReference type="EMBL" id="TXN16340.1"/>
    </source>
</evidence>